<gene>
    <name evidence="4" type="ORF">NUM_52210</name>
</gene>
<dbReference type="InterPro" id="IPR012341">
    <property type="entry name" value="6hp_glycosidase-like_sf"/>
</dbReference>
<sequence>MHSKRTRPRSLVLAVALTMVAAVAAQVVAPTTPALAAPAPLADSAPGPAPRTPTARSPYGNPYNDFLRTPYGVTGSAQQQATLSPVEDDPHEPFDWYRNPVSVLGVYGGPEESVVTAKGDLQTAFGTLTFATGTDRTPIDQRVKTWQDGYLPILRERFDRAGVRNEIQMYAAKVPDVATVAYRETYGNPQRQLDAQVDNMVNFVRVNLTNTGDTATTYRFSVGLGNDKVKAAAGTTGPARPASAAWDSGRNAYLGDGKLLFTADQSPDRVSAGTLDYDVSLAAGQTRSLVFKLPYFVAQESDTAAIAAASYEQYRTDTAAFWHRTLDRAGTRIEVPGTGVESKILDTYKASLALSLLSFDNVDGKYFWDANPTVYDGYWLRDAAFDMDGMLDAGFGDLVRGVDLAMLDYQHDDGQFNSQSGQLDATGQALWAFGNYYATTHDAAFARQVWPAVQRAMAWEWTFRDGGLMPAAAMDHDNEGVRGHLLTYDLWNIAGEQGAAVIARAVGDDTTAGEWARRRSAYVELLREKVRPAVDQLGFLPTTLEGAQATGVRTGWYGTVYGIDWGNLEAVWPTGAFDPQDPWVTGSLQAWEQKSFEGIFGYPEGGLENMLHSYTTTSIAITDVRRGDQWAALRYLYGLLLHTSSTHMAAEAVRAVERWGRHNPETDTMPHGEFAGKYLTLLHDMLAYEGQDDSLHLANVWSPQWARPGQRIAFAGDTDFGHLEYSIEVGDAGATMRLDPPTRTAPKSIVVSIPQNDTVTSVTVNGRSVRTFHGNRITLPALTGHADVRIGWRQQQAAPAYSFARAVSDYQANYRKMTGAPQVEIADTAVEHPSVRAGYPLQVTADVVNTGGAGYLDDPRLRLYVDGKPVSTDDRSLAKGIGFTTPKQVISFQRHDEGVVPVGLVTTVCAPGRHTVGIGLGDQPPARTVAVTVLPMVPTQSAPAATLSLDATAAFVAGDGPATATATITNQGCAALSDVDITLAAPDGWSARRTSPKTDPVAPGESATVRWHVAPDGHPTDTQPTLTATAGYGWRTDRWAGHTTGSADATTTMVVCTGAPPQVEPGARAQWDFGRGCAADLSGSGHDGHAGSGVTFTDAGALFDGTADGAIRVPYGDGYQPEAIGAGQTWALHLTGVVPGKVGGGYQAVANARSLSSSYSTGWTVYLNPDGTFTFRMSQVDHPGSTYAIAQSGVHAEAGKRYDITARWDGTRLSVTVSGAGSGTGSATPKGGYLPVGDGPMDLGKGTTGTADSYFFTGSIEAATITVE</sequence>
<dbReference type="SUPFAM" id="SSF48208">
    <property type="entry name" value="Six-hairpin glycosidases"/>
    <property type="match status" value="1"/>
</dbReference>
<name>A0A8J4AHS9_9ACTN</name>
<dbReference type="Proteomes" id="UP000614996">
    <property type="component" value="Unassembled WGS sequence"/>
</dbReference>
<dbReference type="RefSeq" id="WP_207127623.1">
    <property type="nucleotide sequence ID" value="NZ_BOPO01000111.1"/>
</dbReference>
<keyword evidence="2" id="KW-0732">Signal</keyword>
<feature type="chain" id="PRO_5038798914" description="Alpha-galactosidase NEW3 domain-containing protein" evidence="2">
    <location>
        <begin position="25"/>
        <end position="1268"/>
    </location>
</feature>
<reference evidence="5" key="1">
    <citation type="journal article" date="2021" name="Int. J. Syst. Evol. Microbiol.">
        <title>Actinocatenispora comari sp. nov., an endophytic actinomycete isolated from aerial parts of Comarum salesowianum.</title>
        <authorList>
            <person name="Oyunbileg N."/>
            <person name="Iizaka Y."/>
            <person name="Hamada M."/>
            <person name="Davaapurev B.O."/>
            <person name="Fukumoto A."/>
            <person name="Tsetseg B."/>
            <person name="Kato F."/>
            <person name="Tamura T."/>
            <person name="Batkhuu J."/>
            <person name="Anzai Y."/>
        </authorList>
    </citation>
    <scope>NUCLEOTIDE SEQUENCE [LARGE SCALE GENOMIC DNA]</scope>
    <source>
        <strain evidence="5">NUM-2625</strain>
    </source>
</reference>
<dbReference type="Gene3D" id="1.50.10.10">
    <property type="match status" value="1"/>
</dbReference>
<dbReference type="InterPro" id="IPR018905">
    <property type="entry name" value="A-galactase_NEW3"/>
</dbReference>
<dbReference type="AlphaFoldDB" id="A0A8J4AHS9"/>
<dbReference type="Gene3D" id="2.60.120.200">
    <property type="match status" value="1"/>
</dbReference>
<accession>A0A8J4AHS9</accession>
<comment type="caution">
    <text evidence="4">The sequence shown here is derived from an EMBL/GenBank/DDBJ whole genome shotgun (WGS) entry which is preliminary data.</text>
</comment>
<dbReference type="InterPro" id="IPR008928">
    <property type="entry name" value="6-hairpin_glycosidase_sf"/>
</dbReference>
<evidence type="ECO:0000256" key="1">
    <source>
        <dbReference type="SAM" id="MobiDB-lite"/>
    </source>
</evidence>
<evidence type="ECO:0000313" key="4">
    <source>
        <dbReference type="EMBL" id="GIL29967.1"/>
    </source>
</evidence>
<feature type="compositionally biased region" description="Low complexity" evidence="1">
    <location>
        <begin position="39"/>
        <end position="58"/>
    </location>
</feature>
<feature type="domain" description="Alpha-galactosidase NEW3" evidence="3">
    <location>
        <begin position="961"/>
        <end position="1030"/>
    </location>
</feature>
<dbReference type="EMBL" id="BOPO01000111">
    <property type="protein sequence ID" value="GIL29967.1"/>
    <property type="molecule type" value="Genomic_DNA"/>
</dbReference>
<keyword evidence="5" id="KW-1185">Reference proteome</keyword>
<feature type="signal peptide" evidence="2">
    <location>
        <begin position="1"/>
        <end position="24"/>
    </location>
</feature>
<feature type="region of interest" description="Disordered" evidence="1">
    <location>
        <begin position="39"/>
        <end position="63"/>
    </location>
</feature>
<evidence type="ECO:0000256" key="2">
    <source>
        <dbReference type="SAM" id="SignalP"/>
    </source>
</evidence>
<proteinExistence type="predicted"/>
<evidence type="ECO:0000259" key="3">
    <source>
        <dbReference type="Pfam" id="PF10633"/>
    </source>
</evidence>
<dbReference type="InterPro" id="IPR013320">
    <property type="entry name" value="ConA-like_dom_sf"/>
</dbReference>
<evidence type="ECO:0000313" key="5">
    <source>
        <dbReference type="Proteomes" id="UP000614996"/>
    </source>
</evidence>
<organism evidence="4 5">
    <name type="scientific">Actinocatenispora comari</name>
    <dbReference type="NCBI Taxonomy" id="2807577"/>
    <lineage>
        <taxon>Bacteria</taxon>
        <taxon>Bacillati</taxon>
        <taxon>Actinomycetota</taxon>
        <taxon>Actinomycetes</taxon>
        <taxon>Micromonosporales</taxon>
        <taxon>Micromonosporaceae</taxon>
        <taxon>Actinocatenispora</taxon>
    </lineage>
</organism>
<protein>
    <recommendedName>
        <fullName evidence="3">Alpha-galactosidase NEW3 domain-containing protein</fullName>
    </recommendedName>
</protein>
<dbReference type="Pfam" id="PF10633">
    <property type="entry name" value="NPCBM_assoc"/>
    <property type="match status" value="1"/>
</dbReference>
<dbReference type="SUPFAM" id="SSF49899">
    <property type="entry name" value="Concanavalin A-like lectins/glucanases"/>
    <property type="match status" value="1"/>
</dbReference>
<dbReference type="GO" id="GO:0005975">
    <property type="term" value="P:carbohydrate metabolic process"/>
    <property type="evidence" value="ECO:0007669"/>
    <property type="project" value="InterPro"/>
</dbReference>